<protein>
    <submittedName>
        <fullName evidence="1">Uncharacterized protein</fullName>
    </submittedName>
</protein>
<dbReference type="EMBL" id="JANRMS010000881">
    <property type="protein sequence ID" value="KAJ3533308.1"/>
    <property type="molecule type" value="Genomic_DNA"/>
</dbReference>
<proteinExistence type="predicted"/>
<reference evidence="1" key="1">
    <citation type="submission" date="2022-08" db="EMBL/GenBank/DDBJ databases">
        <title>Genome Sequence of Fusarium decemcellulare.</title>
        <authorList>
            <person name="Buettner E."/>
        </authorList>
    </citation>
    <scope>NUCLEOTIDE SEQUENCE</scope>
    <source>
        <strain evidence="1">Babe19</strain>
    </source>
</reference>
<sequence length="396" mass="44380">MSGNFKQAASLQALIEGTHHLRTACPATNVIGNLRILYSYGHAKLVTYQDMDRNVCAAVVNESCEILFHRTHRQDAEFSFRLVHVLQGIFVETMDPIEYYLIAGATGRQGGATVDALLTHPTIKIEPKKVFAVTRQGSGPGAVKLREKYGNINIVSGDLNNPEGIFGQLDRNILKKTGVFLAQAHGPTELEDAKGFISAAAANGIPYFVYSSVDRGGRELSDKDPSYCKTFSDKFYIEKHLKDVCDSSKMGYTILRPTWFADNAWWGFPGQLCMTGWRENMQGKKMQVTVTKDIGRWAVEALVQPDRTGIRNQALSIASDELSFKQIDDIFIRRTGKGVPVTYGLFARFVIWMVKDLRTMFGFIGERDYGADLPWLKSQLEPTTFEQWVNSEVPRN</sequence>
<comment type="caution">
    <text evidence="1">The sequence shown here is derived from an EMBL/GenBank/DDBJ whole genome shotgun (WGS) entry which is preliminary data.</text>
</comment>
<accession>A0ACC1S6X6</accession>
<dbReference type="Proteomes" id="UP001148629">
    <property type="component" value="Unassembled WGS sequence"/>
</dbReference>
<gene>
    <name evidence="1" type="ORF">NM208_g8043</name>
</gene>
<name>A0ACC1S6X6_9HYPO</name>
<evidence type="ECO:0000313" key="2">
    <source>
        <dbReference type="Proteomes" id="UP001148629"/>
    </source>
</evidence>
<organism evidence="1 2">
    <name type="scientific">Fusarium decemcellulare</name>
    <dbReference type="NCBI Taxonomy" id="57161"/>
    <lineage>
        <taxon>Eukaryota</taxon>
        <taxon>Fungi</taxon>
        <taxon>Dikarya</taxon>
        <taxon>Ascomycota</taxon>
        <taxon>Pezizomycotina</taxon>
        <taxon>Sordariomycetes</taxon>
        <taxon>Hypocreomycetidae</taxon>
        <taxon>Hypocreales</taxon>
        <taxon>Nectriaceae</taxon>
        <taxon>Fusarium</taxon>
        <taxon>Fusarium decemcellulare species complex</taxon>
    </lineage>
</organism>
<keyword evidence="2" id="KW-1185">Reference proteome</keyword>
<evidence type="ECO:0000313" key="1">
    <source>
        <dbReference type="EMBL" id="KAJ3533308.1"/>
    </source>
</evidence>